<evidence type="ECO:0000313" key="1">
    <source>
        <dbReference type="EnsemblFungi" id="FOXG_02512P0"/>
    </source>
</evidence>
<sequence length="102" mass="11709">MNWPSSTVLPLVIFTSLNHRWSKVRSCKEIDLEPIVGNQKLATWCSEDWRSCFAVIPTFAKELKDAYQVRLIQLLQQASAARESLLSQWSVKVTWCDIDEGP</sequence>
<protein>
    <submittedName>
        <fullName evidence="1">Uncharacterized protein</fullName>
    </submittedName>
</protein>
<accession>A0A0D2XF23</accession>
<proteinExistence type="predicted"/>
<evidence type="ECO:0000313" key="2">
    <source>
        <dbReference type="Proteomes" id="UP000002489"/>
    </source>
</evidence>
<dbReference type="Proteomes" id="UP000002489">
    <property type="component" value="Unassembled WGS sequence"/>
</dbReference>
<name>A0A0D2XF23_FUSOF</name>
<dbReference type="AlphaFoldDB" id="A0A0D2XF23"/>
<organism evidence="1 2">
    <name type="scientific">Fusarium oxysporum (strain Fo5176)</name>
    <name type="common">Fusarium vascular wilt</name>
    <dbReference type="NCBI Taxonomy" id="660025"/>
    <lineage>
        <taxon>Eukaryota</taxon>
        <taxon>Fungi</taxon>
        <taxon>Dikarya</taxon>
        <taxon>Ascomycota</taxon>
        <taxon>Pezizomycotina</taxon>
        <taxon>Sordariomycetes</taxon>
        <taxon>Hypocreomycetidae</taxon>
        <taxon>Hypocreales</taxon>
        <taxon>Nectriaceae</taxon>
        <taxon>Fusarium</taxon>
        <taxon>Fusarium oxysporum species complex</taxon>
    </lineage>
</organism>
<reference evidence="2" key="1">
    <citation type="journal article" date="2012" name="Mol. Plant Microbe Interact.">
        <title>A highly conserved effector in Fusarium oxysporum is required for full virulence on Arabidopsis.</title>
        <authorList>
            <person name="Thatcher L.F."/>
            <person name="Gardiner D.M."/>
            <person name="Kazan K."/>
            <person name="Manners J."/>
        </authorList>
    </citation>
    <scope>NUCLEOTIDE SEQUENCE [LARGE SCALE GENOMIC DNA]</scope>
    <source>
        <strain evidence="2">Fo5176</strain>
    </source>
</reference>
<dbReference type="EnsemblFungi" id="FOXG_02512T0">
    <property type="protein sequence ID" value="FOXG_02512P0"/>
    <property type="gene ID" value="FOXG_02512"/>
</dbReference>
<reference evidence="1" key="2">
    <citation type="submission" date="2025-08" db="UniProtKB">
        <authorList>
            <consortium name="EnsemblFungi"/>
        </authorList>
    </citation>
    <scope>IDENTIFICATION</scope>
    <source>
        <strain evidence="1">4287 / CBS 123668 / FGSC 9935 / NRRL 34936</strain>
    </source>
</reference>